<feature type="region of interest" description="Disordered" evidence="1">
    <location>
        <begin position="83"/>
        <end position="106"/>
    </location>
</feature>
<evidence type="ECO:0000256" key="1">
    <source>
        <dbReference type="SAM" id="MobiDB-lite"/>
    </source>
</evidence>
<protein>
    <submittedName>
        <fullName evidence="2">Uncharacterized protein</fullName>
    </submittedName>
</protein>
<name>A0A9W7CJI6_9STRA</name>
<comment type="caution">
    <text evidence="2">The sequence shown here is derived from an EMBL/GenBank/DDBJ whole genome shotgun (WGS) entry which is preliminary data.</text>
</comment>
<evidence type="ECO:0000313" key="3">
    <source>
        <dbReference type="Proteomes" id="UP001165160"/>
    </source>
</evidence>
<dbReference type="AlphaFoldDB" id="A0A9W7CJI6"/>
<dbReference type="SUPFAM" id="SSF118359">
    <property type="entry name" value="Expressed protein At2g23090/F21P24.15"/>
    <property type="match status" value="1"/>
</dbReference>
<dbReference type="Proteomes" id="UP001165160">
    <property type="component" value="Unassembled WGS sequence"/>
</dbReference>
<organism evidence="2 3">
    <name type="scientific">Triparma verrucosa</name>
    <dbReference type="NCBI Taxonomy" id="1606542"/>
    <lineage>
        <taxon>Eukaryota</taxon>
        <taxon>Sar</taxon>
        <taxon>Stramenopiles</taxon>
        <taxon>Ochrophyta</taxon>
        <taxon>Bolidophyceae</taxon>
        <taxon>Parmales</taxon>
        <taxon>Triparmaceae</taxon>
        <taxon>Triparma</taxon>
    </lineage>
</organism>
<feature type="region of interest" description="Disordered" evidence="1">
    <location>
        <begin position="1"/>
        <end position="23"/>
    </location>
</feature>
<accession>A0A9W7CJI6</accession>
<keyword evidence="3" id="KW-1185">Reference proteome</keyword>
<reference evidence="3" key="1">
    <citation type="journal article" date="2023" name="Commun. Biol.">
        <title>Genome analysis of Parmales, the sister group of diatoms, reveals the evolutionary specialization of diatoms from phago-mixotrophs to photoautotrophs.</title>
        <authorList>
            <person name="Ban H."/>
            <person name="Sato S."/>
            <person name="Yoshikawa S."/>
            <person name="Yamada K."/>
            <person name="Nakamura Y."/>
            <person name="Ichinomiya M."/>
            <person name="Sato N."/>
            <person name="Blanc-Mathieu R."/>
            <person name="Endo H."/>
            <person name="Kuwata A."/>
            <person name="Ogata H."/>
        </authorList>
    </citation>
    <scope>NUCLEOTIDE SEQUENCE [LARGE SCALE GENOMIC DNA]</scope>
    <source>
        <strain evidence="3">NIES 3699</strain>
    </source>
</reference>
<dbReference type="InterPro" id="IPR026939">
    <property type="entry name" value="ZNF706/At2g23090_sf"/>
</dbReference>
<gene>
    <name evidence="2" type="ORF">TrVE_jg271</name>
</gene>
<sequence length="128" mass="13398">MPESHKAEKRRIQKANRAAGIGDEQGRIVRVKAAAVMSKCTICAVELKVTKTCTEIKQHAENKHGKTIEEVFPDAMPAAEEMNAARAAPAAAPGPTKKEKKKAAAGGLDDLLSAGLSAAPGKKKGGKK</sequence>
<evidence type="ECO:0000313" key="2">
    <source>
        <dbReference type="EMBL" id="GMI06988.1"/>
    </source>
</evidence>
<feature type="compositionally biased region" description="Low complexity" evidence="1">
    <location>
        <begin position="83"/>
        <end position="95"/>
    </location>
</feature>
<dbReference type="EMBL" id="BRXX01000358">
    <property type="protein sequence ID" value="GMI06988.1"/>
    <property type="molecule type" value="Genomic_DNA"/>
</dbReference>
<dbReference type="Gene3D" id="4.10.1050.10">
    <property type="entry name" value="At2g23090-like"/>
    <property type="match status" value="1"/>
</dbReference>
<proteinExistence type="predicted"/>